<dbReference type="GO" id="GO:0005315">
    <property type="term" value="F:phosphate transmembrane transporter activity"/>
    <property type="evidence" value="ECO:0007669"/>
    <property type="project" value="InterPro"/>
</dbReference>
<evidence type="ECO:0000256" key="6">
    <source>
        <dbReference type="ARBA" id="ARBA00022989"/>
    </source>
</evidence>
<gene>
    <name evidence="10" type="ORF">UFOPK1493_03363</name>
</gene>
<dbReference type="InterPro" id="IPR000515">
    <property type="entry name" value="MetI-like"/>
</dbReference>
<dbReference type="InterPro" id="IPR035906">
    <property type="entry name" value="MetI-like_sf"/>
</dbReference>
<evidence type="ECO:0000256" key="8">
    <source>
        <dbReference type="SAM" id="Phobius"/>
    </source>
</evidence>
<dbReference type="PANTHER" id="PTHR43470">
    <property type="entry name" value="PHOSPHATE TRANSPORT SYSTEM PERMEASE PROTEIN PSTA-RELATED"/>
    <property type="match status" value="1"/>
</dbReference>
<comment type="subcellular location">
    <subcellularLocation>
        <location evidence="1">Cell membrane</location>
        <topology evidence="1">Multi-pass membrane protein</topology>
    </subcellularLocation>
</comment>
<dbReference type="GO" id="GO:0005886">
    <property type="term" value="C:plasma membrane"/>
    <property type="evidence" value="ECO:0007669"/>
    <property type="project" value="UniProtKB-SubCell"/>
</dbReference>
<feature type="transmembrane region" description="Helical" evidence="8">
    <location>
        <begin position="158"/>
        <end position="178"/>
    </location>
</feature>
<feature type="transmembrane region" description="Helical" evidence="8">
    <location>
        <begin position="281"/>
        <end position="303"/>
    </location>
</feature>
<feature type="transmembrane region" description="Helical" evidence="8">
    <location>
        <begin position="132"/>
        <end position="152"/>
    </location>
</feature>
<dbReference type="NCBIfam" id="TIGR00974">
    <property type="entry name" value="3a0107s02c"/>
    <property type="match status" value="1"/>
</dbReference>
<dbReference type="Pfam" id="PF00528">
    <property type="entry name" value="BPD_transp_1"/>
    <property type="match status" value="1"/>
</dbReference>
<feature type="transmembrane region" description="Helical" evidence="8">
    <location>
        <begin position="87"/>
        <end position="112"/>
    </location>
</feature>
<evidence type="ECO:0000256" key="5">
    <source>
        <dbReference type="ARBA" id="ARBA00022692"/>
    </source>
</evidence>
<evidence type="ECO:0000256" key="3">
    <source>
        <dbReference type="ARBA" id="ARBA00022448"/>
    </source>
</evidence>
<feature type="transmembrane region" description="Helical" evidence="8">
    <location>
        <begin position="233"/>
        <end position="251"/>
    </location>
</feature>
<feature type="transmembrane region" description="Helical" evidence="8">
    <location>
        <begin position="27"/>
        <end position="52"/>
    </location>
</feature>
<evidence type="ECO:0000256" key="7">
    <source>
        <dbReference type="ARBA" id="ARBA00023136"/>
    </source>
</evidence>
<evidence type="ECO:0000313" key="10">
    <source>
        <dbReference type="EMBL" id="CAB4585293.1"/>
    </source>
</evidence>
<evidence type="ECO:0000256" key="2">
    <source>
        <dbReference type="ARBA" id="ARBA00007069"/>
    </source>
</evidence>
<dbReference type="CDD" id="cd06261">
    <property type="entry name" value="TM_PBP2"/>
    <property type="match status" value="1"/>
</dbReference>
<dbReference type="InterPro" id="IPR005672">
    <property type="entry name" value="Phosphate_PstA"/>
</dbReference>
<accession>A0A6J6FDR7</accession>
<dbReference type="AlphaFoldDB" id="A0A6J6FDR7"/>
<dbReference type="Gene3D" id="1.10.3720.10">
    <property type="entry name" value="MetI-like"/>
    <property type="match status" value="1"/>
</dbReference>
<keyword evidence="4" id="KW-1003">Cell membrane</keyword>
<name>A0A6J6FDR7_9ZZZZ</name>
<evidence type="ECO:0000256" key="4">
    <source>
        <dbReference type="ARBA" id="ARBA00022475"/>
    </source>
</evidence>
<organism evidence="10">
    <name type="scientific">freshwater metagenome</name>
    <dbReference type="NCBI Taxonomy" id="449393"/>
    <lineage>
        <taxon>unclassified sequences</taxon>
        <taxon>metagenomes</taxon>
        <taxon>ecological metagenomes</taxon>
    </lineage>
</organism>
<evidence type="ECO:0000259" key="9">
    <source>
        <dbReference type="PROSITE" id="PS50928"/>
    </source>
</evidence>
<dbReference type="GO" id="GO:0035435">
    <property type="term" value="P:phosphate ion transmembrane transport"/>
    <property type="evidence" value="ECO:0007669"/>
    <property type="project" value="InterPro"/>
</dbReference>
<keyword evidence="5 8" id="KW-0812">Transmembrane</keyword>
<evidence type="ECO:0000256" key="1">
    <source>
        <dbReference type="ARBA" id="ARBA00004651"/>
    </source>
</evidence>
<protein>
    <submittedName>
        <fullName evidence="10">Unannotated protein</fullName>
    </submittedName>
</protein>
<dbReference type="SUPFAM" id="SSF161098">
    <property type="entry name" value="MetI-like"/>
    <property type="match status" value="1"/>
</dbReference>
<keyword evidence="6 8" id="KW-1133">Transmembrane helix</keyword>
<dbReference type="PANTHER" id="PTHR43470:SF5">
    <property type="entry name" value="PHOSPHATE TRANSPORT SYSTEM PERMEASE PROTEIN PSTA"/>
    <property type="match status" value="1"/>
</dbReference>
<dbReference type="EMBL" id="CAEZSR010000182">
    <property type="protein sequence ID" value="CAB4585293.1"/>
    <property type="molecule type" value="Genomic_DNA"/>
</dbReference>
<feature type="domain" description="ABC transmembrane type-1" evidence="9">
    <location>
        <begin position="87"/>
        <end position="300"/>
    </location>
</feature>
<proteinExistence type="inferred from homology"/>
<keyword evidence="7 8" id="KW-0472">Membrane</keyword>
<dbReference type="PROSITE" id="PS50928">
    <property type="entry name" value="ABC_TM1"/>
    <property type="match status" value="1"/>
</dbReference>
<keyword evidence="3" id="KW-0813">Transport</keyword>
<sequence length="314" mass="33166">MALVAPSVRTSTQEEVRRSLTTRDRNIAGLVLQVVLLIAVMMTLLILFTLLVRLIGPALPVFGDRGTAFLTGTIGSNPDEVGIWPGIYGSFFIGLGILAISIPLGVAAAIYLEEYAHDTRFTRFIVVNIRNLAGVPAVIYGVLGLTIFVGWLDPVTSGKTVIAAALTLAVLVLPIIIITSSEAIRAVPQGLRDAGYGVGASKWEVTRDHVLPYAAPGILTGTVLSLARALGEAAPLILIGAITGLLPATSLDGPFTALPMTIYSWSAKADVAGADLRFENVAAAAGVVLLALVLLFNVFAVYFRNRFEKKRTGT</sequence>
<reference evidence="10" key="1">
    <citation type="submission" date="2020-05" db="EMBL/GenBank/DDBJ databases">
        <authorList>
            <person name="Chiriac C."/>
            <person name="Salcher M."/>
            <person name="Ghai R."/>
            <person name="Kavagutti S V."/>
        </authorList>
    </citation>
    <scope>NUCLEOTIDE SEQUENCE</scope>
</reference>
<comment type="similarity">
    <text evidence="2">Belongs to the binding-protein-dependent transport system permease family. CysTW subfamily.</text>
</comment>